<dbReference type="EC" id="4.4.1.1" evidence="4"/>
<evidence type="ECO:0000256" key="7">
    <source>
        <dbReference type="ARBA" id="ARBA00029853"/>
    </source>
</evidence>
<evidence type="ECO:0000256" key="1">
    <source>
        <dbReference type="ARBA" id="ARBA00001933"/>
    </source>
</evidence>
<keyword evidence="10" id="KW-0472">Membrane</keyword>
<reference evidence="11 12" key="1">
    <citation type="submission" date="2019-01" db="EMBL/GenBank/DDBJ databases">
        <title>A draft genome assembly of the solar-powered sea slug Elysia chlorotica.</title>
        <authorList>
            <person name="Cai H."/>
            <person name="Li Q."/>
            <person name="Fang X."/>
            <person name="Li J."/>
            <person name="Curtis N.E."/>
            <person name="Altenburger A."/>
            <person name="Shibata T."/>
            <person name="Feng M."/>
            <person name="Maeda T."/>
            <person name="Schwartz J.A."/>
            <person name="Shigenobu S."/>
            <person name="Lundholm N."/>
            <person name="Nishiyama T."/>
            <person name="Yang H."/>
            <person name="Hasebe M."/>
            <person name="Li S."/>
            <person name="Pierce S.K."/>
            <person name="Wang J."/>
        </authorList>
    </citation>
    <scope>NUCLEOTIDE SEQUENCE [LARGE SCALE GENOMIC DNA]</scope>
    <source>
        <strain evidence="11">EC2010</strain>
        <tissue evidence="11">Whole organism of an adult</tissue>
    </source>
</reference>
<dbReference type="OrthoDB" id="3512640at2759"/>
<keyword evidence="5 8" id="KW-0663">Pyridoxal phosphate</keyword>
<dbReference type="Proteomes" id="UP000271974">
    <property type="component" value="Unassembled WGS sequence"/>
</dbReference>
<evidence type="ECO:0000256" key="3">
    <source>
        <dbReference type="ARBA" id="ARBA00009077"/>
    </source>
</evidence>
<dbReference type="UniPathway" id="UPA00136">
    <property type="reaction ID" value="UER00202"/>
</dbReference>
<dbReference type="EMBL" id="RQTK01000769">
    <property type="protein sequence ID" value="RUS75123.1"/>
    <property type="molecule type" value="Genomic_DNA"/>
</dbReference>
<feature type="modified residue" description="N6-(pyridoxal phosphate)lysine" evidence="8">
    <location>
        <position position="287"/>
    </location>
</feature>
<proteinExistence type="inferred from homology"/>
<dbReference type="CDD" id="cd00614">
    <property type="entry name" value="CGS_like"/>
    <property type="match status" value="1"/>
</dbReference>
<sequence>MTIAVTRNRFLNKLPVIGPSLKLTLGGNSFTVRMSRQGKQPMSPTGQILENSSGTGGNTPVDHITEKLSHILVPPAPEMAGFKPFPKFSTDVLHVGQEPEQWNSMAVVPPISMASTFKQFAPAEHTGFEYSRSGNPTRNCLEKSLAAAEGAKHGLCFASGLAATMTVTHLLQAGDHIICMDDVYGGSNRYFNKCASKMGLEISFIDCTVVQNVLQALTPRTRMIWIETPTNPTLKLVDITAVCQVVRAETADWEVKPFVVVDNTFMSAYFQRPLSLGADMVMHSLSKYMNGHSDVIMGAICLNDDELTEKLRFFQNCKLLYFCPLEKFFTIMTIKVKLFIVLVLVLTSNIVCVIISEGLPSHPQYELGKRQMIGYSGMLTFYIKGGLEESRKFLKTLKIFTLAESLGGFESLCELPSLQTHASVPDEQRKVLGITDSLIRLSVGLEDVEDLIEDIEKALRAAVS</sequence>
<dbReference type="GO" id="GO:0019343">
    <property type="term" value="P:cysteine biosynthetic process via cystathionine"/>
    <property type="evidence" value="ECO:0007669"/>
    <property type="project" value="TreeGrafter"/>
</dbReference>
<dbReference type="InterPro" id="IPR015421">
    <property type="entry name" value="PyrdxlP-dep_Trfase_major"/>
</dbReference>
<dbReference type="STRING" id="188477.A0A433T0P5"/>
<comment type="pathway">
    <text evidence="2">Amino-acid biosynthesis; L-cysteine biosynthesis; L-cysteine from L-homocysteine and L-serine: step 2/2.</text>
</comment>
<accession>A0A433T0P5</accession>
<dbReference type="AlphaFoldDB" id="A0A433T0P5"/>
<dbReference type="GO" id="GO:0019346">
    <property type="term" value="P:transsulfuration"/>
    <property type="evidence" value="ECO:0007669"/>
    <property type="project" value="InterPro"/>
</dbReference>
<keyword evidence="10" id="KW-1133">Transmembrane helix</keyword>
<evidence type="ECO:0000313" key="11">
    <source>
        <dbReference type="EMBL" id="RUS75123.1"/>
    </source>
</evidence>
<dbReference type="PIRSF" id="PIRSF001434">
    <property type="entry name" value="CGS"/>
    <property type="match status" value="1"/>
</dbReference>
<comment type="similarity">
    <text evidence="3 9">Belongs to the trans-sulfuration enzymes family.</text>
</comment>
<dbReference type="PANTHER" id="PTHR11808:SF15">
    <property type="entry name" value="CYSTATHIONINE GAMMA-LYASE"/>
    <property type="match status" value="1"/>
</dbReference>
<dbReference type="Pfam" id="PF01053">
    <property type="entry name" value="Cys_Met_Meta_PP"/>
    <property type="match status" value="2"/>
</dbReference>
<keyword evidence="12" id="KW-1185">Reference proteome</keyword>
<dbReference type="Gene3D" id="3.40.640.10">
    <property type="entry name" value="Type I PLP-dependent aspartate aminotransferase-like (Major domain)"/>
    <property type="match status" value="1"/>
</dbReference>
<evidence type="ECO:0000256" key="6">
    <source>
        <dbReference type="ARBA" id="ARBA00023192"/>
    </source>
</evidence>
<protein>
    <recommendedName>
        <fullName evidence="4">cystathionine gamma-lyase</fullName>
        <ecNumber evidence="4">4.4.1.1</ecNumber>
    </recommendedName>
    <alternativeName>
        <fullName evidence="7">Gamma-cystathionase</fullName>
    </alternativeName>
</protein>
<feature type="transmembrane region" description="Helical" evidence="10">
    <location>
        <begin position="336"/>
        <end position="356"/>
    </location>
</feature>
<organism evidence="11 12">
    <name type="scientific">Elysia chlorotica</name>
    <name type="common">Eastern emerald elysia</name>
    <name type="synonym">Sea slug</name>
    <dbReference type="NCBI Taxonomy" id="188477"/>
    <lineage>
        <taxon>Eukaryota</taxon>
        <taxon>Metazoa</taxon>
        <taxon>Spiralia</taxon>
        <taxon>Lophotrochozoa</taxon>
        <taxon>Mollusca</taxon>
        <taxon>Gastropoda</taxon>
        <taxon>Heterobranchia</taxon>
        <taxon>Euthyneura</taxon>
        <taxon>Panpulmonata</taxon>
        <taxon>Sacoglossa</taxon>
        <taxon>Placobranchoidea</taxon>
        <taxon>Plakobranchidae</taxon>
        <taxon>Elysia</taxon>
    </lineage>
</organism>
<dbReference type="GO" id="GO:0030170">
    <property type="term" value="F:pyridoxal phosphate binding"/>
    <property type="evidence" value="ECO:0007669"/>
    <property type="project" value="InterPro"/>
</dbReference>
<evidence type="ECO:0000256" key="2">
    <source>
        <dbReference type="ARBA" id="ARBA00005038"/>
    </source>
</evidence>
<comment type="cofactor">
    <cofactor evidence="1 9">
        <name>pyridoxal 5'-phosphate</name>
        <dbReference type="ChEBI" id="CHEBI:597326"/>
    </cofactor>
</comment>
<keyword evidence="6" id="KW-0028">Amino-acid biosynthesis</keyword>
<dbReference type="Gene3D" id="3.90.1150.10">
    <property type="entry name" value="Aspartate Aminotransferase, domain 1"/>
    <property type="match status" value="1"/>
</dbReference>
<comment type="caution">
    <text evidence="11">The sequence shown here is derived from an EMBL/GenBank/DDBJ whole genome shotgun (WGS) entry which is preliminary data.</text>
</comment>
<dbReference type="SUPFAM" id="SSF53383">
    <property type="entry name" value="PLP-dependent transferases"/>
    <property type="match status" value="1"/>
</dbReference>
<dbReference type="PANTHER" id="PTHR11808">
    <property type="entry name" value="TRANS-SULFURATION ENZYME FAMILY MEMBER"/>
    <property type="match status" value="1"/>
</dbReference>
<keyword evidence="10" id="KW-0812">Transmembrane</keyword>
<keyword evidence="6" id="KW-0198">Cysteine biosynthesis</keyword>
<feature type="non-terminal residue" evidence="11">
    <location>
        <position position="464"/>
    </location>
</feature>
<dbReference type="GO" id="GO:0004123">
    <property type="term" value="F:cystathionine gamma-lyase activity"/>
    <property type="evidence" value="ECO:0007669"/>
    <property type="project" value="TreeGrafter"/>
</dbReference>
<evidence type="ECO:0000256" key="9">
    <source>
        <dbReference type="RuleBase" id="RU362118"/>
    </source>
</evidence>
<evidence type="ECO:0000256" key="5">
    <source>
        <dbReference type="ARBA" id="ARBA00022898"/>
    </source>
</evidence>
<evidence type="ECO:0000256" key="4">
    <source>
        <dbReference type="ARBA" id="ARBA00012085"/>
    </source>
</evidence>
<evidence type="ECO:0000256" key="10">
    <source>
        <dbReference type="SAM" id="Phobius"/>
    </source>
</evidence>
<dbReference type="GO" id="GO:0005737">
    <property type="term" value="C:cytoplasm"/>
    <property type="evidence" value="ECO:0007669"/>
    <property type="project" value="TreeGrafter"/>
</dbReference>
<name>A0A433T0P5_ELYCH</name>
<gene>
    <name evidence="11" type="ORF">EGW08_017107</name>
</gene>
<dbReference type="InterPro" id="IPR015422">
    <property type="entry name" value="PyrdxlP-dep_Trfase_small"/>
</dbReference>
<evidence type="ECO:0000256" key="8">
    <source>
        <dbReference type="PIRSR" id="PIRSR001434-2"/>
    </source>
</evidence>
<dbReference type="InterPro" id="IPR015424">
    <property type="entry name" value="PyrdxlP-dep_Trfase"/>
</dbReference>
<evidence type="ECO:0000313" key="12">
    <source>
        <dbReference type="Proteomes" id="UP000271974"/>
    </source>
</evidence>
<dbReference type="FunFam" id="3.90.1150.10:FF:000274">
    <property type="entry name" value="Predicted protein"/>
    <property type="match status" value="1"/>
</dbReference>
<dbReference type="FunFam" id="3.40.640.10:FF:000009">
    <property type="entry name" value="Cystathionine gamma-synthase homolog"/>
    <property type="match status" value="1"/>
</dbReference>
<dbReference type="InterPro" id="IPR000277">
    <property type="entry name" value="Cys/Met-Metab_PyrdxlP-dep_enz"/>
</dbReference>